<dbReference type="RefSeq" id="WP_150062717.1">
    <property type="nucleotide sequence ID" value="NZ_JACHII010000008.1"/>
</dbReference>
<evidence type="ECO:0000256" key="6">
    <source>
        <dbReference type="SAM" id="Phobius"/>
    </source>
</evidence>
<accession>A0A5M6IBK3</accession>
<gene>
    <name evidence="7" type="ORF">F1188_12320</name>
</gene>
<dbReference type="GO" id="GO:0022857">
    <property type="term" value="F:transmembrane transporter activity"/>
    <property type="evidence" value="ECO:0007669"/>
    <property type="project" value="InterPro"/>
</dbReference>
<reference evidence="7 8" key="1">
    <citation type="submission" date="2019-09" db="EMBL/GenBank/DDBJ databases">
        <title>Genome sequence of Roseospira marina, one of the more divergent members of the non-sulfur purple photosynthetic bacterial family, the Rhodospirillaceae.</title>
        <authorList>
            <person name="Meyer T."/>
            <person name="Kyndt J."/>
        </authorList>
    </citation>
    <scope>NUCLEOTIDE SEQUENCE [LARGE SCALE GENOMIC DNA]</scope>
    <source>
        <strain evidence="7 8">DSM 15113</strain>
    </source>
</reference>
<evidence type="ECO:0000256" key="4">
    <source>
        <dbReference type="ARBA" id="ARBA00022989"/>
    </source>
</evidence>
<dbReference type="Proteomes" id="UP000324065">
    <property type="component" value="Unassembled WGS sequence"/>
</dbReference>
<name>A0A5M6IBK3_9PROT</name>
<dbReference type="CDD" id="cd06579">
    <property type="entry name" value="TM_PBP1_transp_AraH_like"/>
    <property type="match status" value="1"/>
</dbReference>
<dbReference type="PANTHER" id="PTHR32196">
    <property type="entry name" value="ABC TRANSPORTER PERMEASE PROTEIN YPHD-RELATED-RELATED"/>
    <property type="match status" value="1"/>
</dbReference>
<evidence type="ECO:0000313" key="7">
    <source>
        <dbReference type="EMBL" id="KAA5605337.1"/>
    </source>
</evidence>
<feature type="transmembrane region" description="Helical" evidence="6">
    <location>
        <begin position="226"/>
        <end position="244"/>
    </location>
</feature>
<keyword evidence="8" id="KW-1185">Reference proteome</keyword>
<keyword evidence="5 6" id="KW-0472">Membrane</keyword>
<dbReference type="Pfam" id="PF02653">
    <property type="entry name" value="BPD_transp_2"/>
    <property type="match status" value="1"/>
</dbReference>
<feature type="transmembrane region" description="Helical" evidence="6">
    <location>
        <begin position="111"/>
        <end position="130"/>
    </location>
</feature>
<comment type="subcellular location">
    <subcellularLocation>
        <location evidence="1">Cell membrane</location>
        <topology evidence="1">Multi-pass membrane protein</topology>
    </subcellularLocation>
</comment>
<evidence type="ECO:0000256" key="1">
    <source>
        <dbReference type="ARBA" id="ARBA00004651"/>
    </source>
</evidence>
<comment type="caution">
    <text evidence="7">The sequence shown here is derived from an EMBL/GenBank/DDBJ whole genome shotgun (WGS) entry which is preliminary data.</text>
</comment>
<evidence type="ECO:0000256" key="5">
    <source>
        <dbReference type="ARBA" id="ARBA00023136"/>
    </source>
</evidence>
<feature type="transmembrane region" description="Helical" evidence="6">
    <location>
        <begin position="265"/>
        <end position="293"/>
    </location>
</feature>
<evidence type="ECO:0000256" key="2">
    <source>
        <dbReference type="ARBA" id="ARBA00022475"/>
    </source>
</evidence>
<feature type="transmembrane region" description="Helical" evidence="6">
    <location>
        <begin position="86"/>
        <end position="104"/>
    </location>
</feature>
<dbReference type="GO" id="GO:0005886">
    <property type="term" value="C:plasma membrane"/>
    <property type="evidence" value="ECO:0007669"/>
    <property type="project" value="UniProtKB-SubCell"/>
</dbReference>
<feature type="transmembrane region" description="Helical" evidence="6">
    <location>
        <begin position="61"/>
        <end position="80"/>
    </location>
</feature>
<keyword evidence="2" id="KW-1003">Cell membrane</keyword>
<proteinExistence type="predicted"/>
<feature type="transmembrane region" description="Helical" evidence="6">
    <location>
        <begin position="305"/>
        <end position="324"/>
    </location>
</feature>
<dbReference type="PANTHER" id="PTHR32196:SF72">
    <property type="entry name" value="RIBOSE IMPORT PERMEASE PROTEIN RBSC"/>
    <property type="match status" value="1"/>
</dbReference>
<evidence type="ECO:0000313" key="8">
    <source>
        <dbReference type="Proteomes" id="UP000324065"/>
    </source>
</evidence>
<feature type="transmembrane region" description="Helical" evidence="6">
    <location>
        <begin position="136"/>
        <end position="154"/>
    </location>
</feature>
<organism evidence="7 8">
    <name type="scientific">Roseospira marina</name>
    <dbReference type="NCBI Taxonomy" id="140057"/>
    <lineage>
        <taxon>Bacteria</taxon>
        <taxon>Pseudomonadati</taxon>
        <taxon>Pseudomonadota</taxon>
        <taxon>Alphaproteobacteria</taxon>
        <taxon>Rhodospirillales</taxon>
        <taxon>Rhodospirillaceae</taxon>
        <taxon>Roseospira</taxon>
    </lineage>
</organism>
<feature type="transmembrane region" description="Helical" evidence="6">
    <location>
        <begin position="29"/>
        <end position="49"/>
    </location>
</feature>
<dbReference type="InterPro" id="IPR001851">
    <property type="entry name" value="ABC_transp_permease"/>
</dbReference>
<sequence>MTTQTRTVDSTVRSGKPRLQRLFGFKESGILLALIGMCVLISLITPNFLTPYNLAIVMRQVSFIGIVAAGQTLVLLLGGIDLSVGAIAGLSAVLGAMLMTAGGLDPFVAMTLAIALGFLFGLINGVLIAYLKLNAFIVTLATGEVFAGAILVLTRGYAITGLPPEFAVLGQGSIGVVPVSVVFLFAIFAVLVYMSQNTPFGRSIFAIGGNRVAARFVGLRVERVEMTVYAIAGMLAATAGMLFVSRMSAGQPTIGASWLMPSITAAIIGGTSLSGGVGTVLGTLLGATFMGVLANGIVLTNVSSYWERVIIGLFVIIAVFVDMFRRRSQGRALVPAWMMALRPGSRRDDRKPL</sequence>
<dbReference type="OrthoDB" id="192433at2"/>
<protein>
    <submittedName>
        <fullName evidence="7">ABC transporter permease</fullName>
    </submittedName>
</protein>
<keyword evidence="3 6" id="KW-0812">Transmembrane</keyword>
<dbReference type="AlphaFoldDB" id="A0A5M6IBK3"/>
<evidence type="ECO:0000256" key="3">
    <source>
        <dbReference type="ARBA" id="ARBA00022692"/>
    </source>
</evidence>
<dbReference type="EMBL" id="VWPJ01000010">
    <property type="protein sequence ID" value="KAA5605337.1"/>
    <property type="molecule type" value="Genomic_DNA"/>
</dbReference>
<keyword evidence="4 6" id="KW-1133">Transmembrane helix</keyword>
<feature type="transmembrane region" description="Helical" evidence="6">
    <location>
        <begin position="166"/>
        <end position="193"/>
    </location>
</feature>